<dbReference type="PANTHER" id="PTHR40254">
    <property type="entry name" value="BLR0577 PROTEIN"/>
    <property type="match status" value="1"/>
</dbReference>
<reference evidence="2 3" key="1">
    <citation type="submission" date="2020-04" db="EMBL/GenBank/DDBJ databases">
        <title>Nesterenkonia sp. nov., isolated from marine sediment.</title>
        <authorList>
            <person name="Zhang G."/>
        </authorList>
    </citation>
    <scope>NUCLEOTIDE SEQUENCE [LARGE SCALE GENOMIC DNA]</scope>
    <source>
        <strain evidence="2 3">MY13</strain>
    </source>
</reference>
<evidence type="ECO:0000259" key="1">
    <source>
        <dbReference type="Pfam" id="PF13454"/>
    </source>
</evidence>
<dbReference type="Gene3D" id="3.50.50.60">
    <property type="entry name" value="FAD/NAD(P)-binding domain"/>
    <property type="match status" value="1"/>
</dbReference>
<sequence>MSNQEHVIAVIGAGPRGTSFLERLLAHVEQQAIRTQSELPPLRVLVIDPARHGSGKIWDPEQSPRYLMNTPASFPTAAPAGATQEELTPSSCSTSFLQWAKKQGLAYNDGDFPRRADYGAYLRWLHQEAVSGLRANGVSVEEIPDEVTSISAGKNWYGLLMAQGPAREANAVILALGHVPAEPAGPAARLSSQAQKLGLHYQVPAIPTDVDYNRFEAGENVLVRGMGLNFFDLMIEVTAGRGGRFKQHLSGDPGHRLDYQPSGQEPILIAGSRRGTPYRAKTVAPGFVPEGVELTQLTDEVIEELIREHQQLDFAAHLWPLIEADMQQTYRRIGGDPQAEFKLEEFTRPFDHQFFGSAQEYQQAMATWLTEDAATAAEGAQNPQKMAVNALHAARLKVKHLVTERRITQTSLLRDVEGWFEATVEGLTSGPPLQRIEELAALARAGIVQFLGPSPVYGVEHDEGLFIADSSAVSGARYTARYMIEAMMPPNRITQSSAPLVRSLLEAGTARPATFRAGGESHVHKGFAVTDSPHRLLTSRDSVVEGIYVLGLQLSSAQWGTAIAAEAGGQITTTARSLADADAVVVDILSRAPSRG</sequence>
<evidence type="ECO:0000313" key="3">
    <source>
        <dbReference type="Proteomes" id="UP000523139"/>
    </source>
</evidence>
<accession>A0A7X8YDJ2</accession>
<comment type="caution">
    <text evidence="2">The sequence shown here is derived from an EMBL/GenBank/DDBJ whole genome shotgun (WGS) entry which is preliminary data.</text>
</comment>
<dbReference type="PANTHER" id="PTHR40254:SF1">
    <property type="entry name" value="BLR0577 PROTEIN"/>
    <property type="match status" value="1"/>
</dbReference>
<protein>
    <submittedName>
        <fullName evidence="2">FAD/NAD(P)-binding protein</fullName>
    </submittedName>
</protein>
<dbReference type="SUPFAM" id="SSF51905">
    <property type="entry name" value="FAD/NAD(P)-binding domain"/>
    <property type="match status" value="1"/>
</dbReference>
<dbReference type="InterPro" id="IPR038732">
    <property type="entry name" value="HpyO/CreE_NAD-binding"/>
</dbReference>
<feature type="domain" description="FAD-dependent urate hydroxylase HpyO/Asp monooxygenase CreE-like FAD/NAD(P)-binding" evidence="1">
    <location>
        <begin position="9"/>
        <end position="178"/>
    </location>
</feature>
<evidence type="ECO:0000313" key="2">
    <source>
        <dbReference type="EMBL" id="NLS09232.1"/>
    </source>
</evidence>
<dbReference type="EMBL" id="JABAHY010000002">
    <property type="protein sequence ID" value="NLS09232.1"/>
    <property type="molecule type" value="Genomic_DNA"/>
</dbReference>
<dbReference type="Pfam" id="PF13454">
    <property type="entry name" value="NAD_binding_9"/>
    <property type="match status" value="1"/>
</dbReference>
<dbReference type="InterPro" id="IPR052189">
    <property type="entry name" value="L-asp_N-monooxygenase_NS-form"/>
</dbReference>
<gene>
    <name evidence="2" type="ORF">HGQ17_04270</name>
</gene>
<organism evidence="2 3">
    <name type="scientific">Nesterenkonia sedimenti</name>
    <dbReference type="NCBI Taxonomy" id="1463632"/>
    <lineage>
        <taxon>Bacteria</taxon>
        <taxon>Bacillati</taxon>
        <taxon>Actinomycetota</taxon>
        <taxon>Actinomycetes</taxon>
        <taxon>Micrococcales</taxon>
        <taxon>Micrococcaceae</taxon>
        <taxon>Nesterenkonia</taxon>
    </lineage>
</organism>
<keyword evidence="3" id="KW-1185">Reference proteome</keyword>
<dbReference type="InterPro" id="IPR036188">
    <property type="entry name" value="FAD/NAD-bd_sf"/>
</dbReference>
<name>A0A7X8YDJ2_9MICC</name>
<dbReference type="Proteomes" id="UP000523139">
    <property type="component" value="Unassembled WGS sequence"/>
</dbReference>
<dbReference type="AlphaFoldDB" id="A0A7X8YDJ2"/>
<proteinExistence type="predicted"/>